<feature type="domain" description="DUF218" evidence="2">
    <location>
        <begin position="83"/>
        <end position="248"/>
    </location>
</feature>
<comment type="caution">
    <text evidence="3">The sequence shown here is derived from an EMBL/GenBank/DDBJ whole genome shotgun (WGS) entry which is preliminary data.</text>
</comment>
<proteinExistence type="predicted"/>
<sequence length="257" mass="29816">MLIISFAKYFLLPPVFNIVLIVLAFISRAFIQRFWWRYMTMIIIWLSLISLYLLCTPVVSSYLMSLLESGYSVYASGEEKPEAMVILGAGRHRNAQEFGGKDIPSAFELERMTYAAYLNKQLNLPILVTGGKLLGSDQPPEAKIMADFLQENYGVEVRWQEDKSRNTWENALYTQQMLAKENIRTVVLVTHSWHMKRSVASFERAGLNVVPAPTRFISGRSKSVMWYHWLPTPKSFTNATYALHEFVGLLWYRWKYF</sequence>
<feature type="transmembrane region" description="Helical" evidence="1">
    <location>
        <begin position="6"/>
        <end position="26"/>
    </location>
</feature>
<dbReference type="EMBL" id="NDXW01000001">
    <property type="protein sequence ID" value="RDH42634.1"/>
    <property type="molecule type" value="Genomic_DNA"/>
</dbReference>
<dbReference type="Proteomes" id="UP000257039">
    <property type="component" value="Unassembled WGS sequence"/>
</dbReference>
<name>A0A4P9VJY5_9GAMM</name>
<gene>
    <name evidence="3" type="ORF">B9G39_03780</name>
</gene>
<keyword evidence="1" id="KW-0812">Transmembrane</keyword>
<dbReference type="PANTHER" id="PTHR30336:SF4">
    <property type="entry name" value="ENVELOPE BIOGENESIS FACTOR ELYC"/>
    <property type="match status" value="1"/>
</dbReference>
<dbReference type="Gene3D" id="3.40.50.620">
    <property type="entry name" value="HUPs"/>
    <property type="match status" value="1"/>
</dbReference>
<evidence type="ECO:0000256" key="1">
    <source>
        <dbReference type="SAM" id="Phobius"/>
    </source>
</evidence>
<dbReference type="CDD" id="cd06259">
    <property type="entry name" value="YdcF-like"/>
    <property type="match status" value="1"/>
</dbReference>
<protein>
    <submittedName>
        <fullName evidence="3">YdcF family protein</fullName>
    </submittedName>
</protein>
<organism evidence="3 4">
    <name type="scientific">Zooshikella ganghwensis</name>
    <dbReference type="NCBI Taxonomy" id="202772"/>
    <lineage>
        <taxon>Bacteria</taxon>
        <taxon>Pseudomonadati</taxon>
        <taxon>Pseudomonadota</taxon>
        <taxon>Gammaproteobacteria</taxon>
        <taxon>Oceanospirillales</taxon>
        <taxon>Zooshikellaceae</taxon>
        <taxon>Zooshikella</taxon>
    </lineage>
</organism>
<dbReference type="GO" id="GO:0043164">
    <property type="term" value="P:Gram-negative-bacterium-type cell wall biogenesis"/>
    <property type="evidence" value="ECO:0007669"/>
    <property type="project" value="TreeGrafter"/>
</dbReference>
<evidence type="ECO:0000313" key="3">
    <source>
        <dbReference type="EMBL" id="RDH42634.1"/>
    </source>
</evidence>
<feature type="transmembrane region" description="Helical" evidence="1">
    <location>
        <begin position="38"/>
        <end position="64"/>
    </location>
</feature>
<dbReference type="PANTHER" id="PTHR30336">
    <property type="entry name" value="INNER MEMBRANE PROTEIN, PROBABLE PERMEASE"/>
    <property type="match status" value="1"/>
</dbReference>
<dbReference type="GO" id="GO:0005886">
    <property type="term" value="C:plasma membrane"/>
    <property type="evidence" value="ECO:0007669"/>
    <property type="project" value="TreeGrafter"/>
</dbReference>
<keyword evidence="1" id="KW-0472">Membrane</keyword>
<keyword evidence="1" id="KW-1133">Transmembrane helix</keyword>
<dbReference type="InterPro" id="IPR014729">
    <property type="entry name" value="Rossmann-like_a/b/a_fold"/>
</dbReference>
<dbReference type="AlphaFoldDB" id="A0A4P9VJY5"/>
<reference evidence="3 4" key="1">
    <citation type="submission" date="2017-04" db="EMBL/GenBank/DDBJ databases">
        <title>Draft genome sequence of Zooshikella ganghwensis VG4 isolated from Red Sea sediments.</title>
        <authorList>
            <person name="Rehman Z."/>
            <person name="Alam I."/>
            <person name="Kamau A."/>
            <person name="Bajic V."/>
            <person name="Leiknes T."/>
        </authorList>
    </citation>
    <scope>NUCLEOTIDE SEQUENCE [LARGE SCALE GENOMIC DNA]</scope>
    <source>
        <strain evidence="3 4">VG4</strain>
    </source>
</reference>
<accession>A0A4P9VJY5</accession>
<dbReference type="InterPro" id="IPR003848">
    <property type="entry name" value="DUF218"/>
</dbReference>
<evidence type="ECO:0000259" key="2">
    <source>
        <dbReference type="Pfam" id="PF02698"/>
    </source>
</evidence>
<evidence type="ECO:0000313" key="4">
    <source>
        <dbReference type="Proteomes" id="UP000257039"/>
    </source>
</evidence>
<dbReference type="GO" id="GO:0000270">
    <property type="term" value="P:peptidoglycan metabolic process"/>
    <property type="evidence" value="ECO:0007669"/>
    <property type="project" value="TreeGrafter"/>
</dbReference>
<keyword evidence="4" id="KW-1185">Reference proteome</keyword>
<dbReference type="InterPro" id="IPR051599">
    <property type="entry name" value="Cell_Envelope_Assoc"/>
</dbReference>
<dbReference type="Pfam" id="PF02698">
    <property type="entry name" value="DUF218"/>
    <property type="match status" value="1"/>
</dbReference>